<dbReference type="EMBL" id="JANRMI010000003">
    <property type="protein sequence ID" value="MDG0817048.1"/>
    <property type="molecule type" value="Genomic_DNA"/>
</dbReference>
<evidence type="ECO:0000313" key="2">
    <source>
        <dbReference type="EMBL" id="MDG0817048.1"/>
    </source>
</evidence>
<reference evidence="2" key="1">
    <citation type="submission" date="2022-08" db="EMBL/GenBank/DDBJ databases">
        <title>Novel Bdellovibrio Species Isolated from Svalbard: Designation Bdellovibrio svalbardensis.</title>
        <authorList>
            <person name="Mitchell R.J."/>
            <person name="Choi S.Y."/>
        </authorList>
    </citation>
    <scope>NUCLEOTIDE SEQUENCE</scope>
    <source>
        <strain evidence="2">PAP01</strain>
    </source>
</reference>
<dbReference type="RefSeq" id="WP_277578524.1">
    <property type="nucleotide sequence ID" value="NZ_JANRMI010000003.1"/>
</dbReference>
<evidence type="ECO:0000313" key="3">
    <source>
        <dbReference type="Proteomes" id="UP001152321"/>
    </source>
</evidence>
<accession>A0ABT6DJS8</accession>
<comment type="caution">
    <text evidence="2">The sequence shown here is derived from an EMBL/GenBank/DDBJ whole genome shotgun (WGS) entry which is preliminary data.</text>
</comment>
<proteinExistence type="predicted"/>
<dbReference type="Proteomes" id="UP001152321">
    <property type="component" value="Unassembled WGS sequence"/>
</dbReference>
<feature type="region of interest" description="Disordered" evidence="1">
    <location>
        <begin position="40"/>
        <end position="61"/>
    </location>
</feature>
<evidence type="ECO:0000256" key="1">
    <source>
        <dbReference type="SAM" id="MobiDB-lite"/>
    </source>
</evidence>
<protein>
    <submittedName>
        <fullName evidence="2">Uncharacterized protein</fullName>
    </submittedName>
</protein>
<name>A0ABT6DJS8_9BACT</name>
<sequence>MLKNWSLIIIGCLILGFQNCGRNGFAPEYNSSSDISPVVAGDAINGDGSTDESSTSPVTAVEIPTSNGPLTVQVDSGKITLIDQQGQNQVIEQACLSAADLSELQSYTKAYNLCSNTRAADFCTQTYTPGYASLIVDGQKLNLGESFDGCGKGLKDFCGTQAESFRGLVSYIVKNFSSMKCQ</sequence>
<organism evidence="2 3">
    <name type="scientific">Bdellovibrio svalbardensis</name>
    <dbReference type="NCBI Taxonomy" id="2972972"/>
    <lineage>
        <taxon>Bacteria</taxon>
        <taxon>Pseudomonadati</taxon>
        <taxon>Bdellovibrionota</taxon>
        <taxon>Bdellovibrionia</taxon>
        <taxon>Bdellovibrionales</taxon>
        <taxon>Pseudobdellovibrionaceae</taxon>
        <taxon>Bdellovibrio</taxon>
    </lineage>
</organism>
<feature type="compositionally biased region" description="Polar residues" evidence="1">
    <location>
        <begin position="47"/>
        <end position="61"/>
    </location>
</feature>
<gene>
    <name evidence="2" type="ORF">NWE73_11770</name>
</gene>
<keyword evidence="3" id="KW-1185">Reference proteome</keyword>